<keyword evidence="3" id="KW-1185">Reference proteome</keyword>
<evidence type="ECO:0000313" key="2">
    <source>
        <dbReference type="EMBL" id="OTG66396.1"/>
    </source>
</evidence>
<reference evidence="2 3" key="1">
    <citation type="submission" date="2017-04" db="EMBL/GenBank/DDBJ databases">
        <title>High diversity of culturable Acinetobacter species in natural soil and water ecosystems.</title>
        <authorList>
            <person name="Nemec A."/>
            <person name="Radolfova-Krizova L."/>
        </authorList>
    </citation>
    <scope>NUCLEOTIDE SEQUENCE [LARGE SCALE GENOMIC DNA]</scope>
    <source>
        <strain evidence="2 3">ANC 4999</strain>
    </source>
</reference>
<feature type="transmembrane region" description="Helical" evidence="1">
    <location>
        <begin position="36"/>
        <end position="57"/>
    </location>
</feature>
<name>A0A1Y3CGY7_9GAMM</name>
<dbReference type="AlphaFoldDB" id="A0A1Y3CGY7"/>
<keyword evidence="1" id="KW-1133">Transmembrane helix</keyword>
<sequence>MLYQYHCACCNKIVSAAEKECDRCGSHHIRSPYGHWIFGLLACLVVVVVFKAAHIYLNQEHVDTIPNQPTLLDVLNQDGKSSGTAS</sequence>
<accession>A0A1Y3CGY7</accession>
<evidence type="ECO:0000256" key="1">
    <source>
        <dbReference type="SAM" id="Phobius"/>
    </source>
</evidence>
<dbReference type="EMBL" id="NEGB01000002">
    <property type="protein sequence ID" value="OTG66396.1"/>
    <property type="molecule type" value="Genomic_DNA"/>
</dbReference>
<keyword evidence="1" id="KW-0812">Transmembrane</keyword>
<proteinExistence type="predicted"/>
<gene>
    <name evidence="2" type="ORF">B9T28_03820</name>
</gene>
<comment type="caution">
    <text evidence="2">The sequence shown here is derived from an EMBL/GenBank/DDBJ whole genome shotgun (WGS) entry which is preliminary data.</text>
</comment>
<organism evidence="2 3">
    <name type="scientific">Acinetobacter silvestris</name>
    <dbReference type="NCBI Taxonomy" id="1977882"/>
    <lineage>
        <taxon>Bacteria</taxon>
        <taxon>Pseudomonadati</taxon>
        <taxon>Pseudomonadota</taxon>
        <taxon>Gammaproteobacteria</taxon>
        <taxon>Moraxellales</taxon>
        <taxon>Moraxellaceae</taxon>
        <taxon>Acinetobacter</taxon>
    </lineage>
</organism>
<evidence type="ECO:0000313" key="3">
    <source>
        <dbReference type="Proteomes" id="UP000242765"/>
    </source>
</evidence>
<dbReference type="OrthoDB" id="6710068at2"/>
<dbReference type="RefSeq" id="WP_086202640.1">
    <property type="nucleotide sequence ID" value="NZ_NEGB01000002.1"/>
</dbReference>
<protein>
    <submittedName>
        <fullName evidence="2">Uncharacterized protein</fullName>
    </submittedName>
</protein>
<keyword evidence="1" id="KW-0472">Membrane</keyword>
<dbReference type="Proteomes" id="UP000242765">
    <property type="component" value="Unassembled WGS sequence"/>
</dbReference>